<gene>
    <name evidence="2" type="ORF">SNE34_14780</name>
</gene>
<accession>A0ABU7Z2L6</accession>
<sequence>MDFVFAVAFLLGFFATAIYLYSLYRFYALVKLERPDWVERKGSLSFFYTGMPRIADPNVGMAVLGLVFSSRIDQLQSLTAVSYARRIRVLLPMGLALFAVALAAAFIGAP</sequence>
<name>A0ABU7Z2L6_9GAMM</name>
<keyword evidence="1" id="KW-0812">Transmembrane</keyword>
<feature type="transmembrane region" description="Helical" evidence="1">
    <location>
        <begin position="6"/>
        <end position="24"/>
    </location>
</feature>
<keyword evidence="1" id="KW-1133">Transmembrane helix</keyword>
<evidence type="ECO:0000313" key="2">
    <source>
        <dbReference type="EMBL" id="MEG3185263.1"/>
    </source>
</evidence>
<proteinExistence type="predicted"/>
<dbReference type="RefSeq" id="WP_332618390.1">
    <property type="nucleotide sequence ID" value="NZ_JAXGFP010000030.1"/>
</dbReference>
<evidence type="ECO:0000313" key="3">
    <source>
        <dbReference type="Proteomes" id="UP001355056"/>
    </source>
</evidence>
<feature type="transmembrane region" description="Helical" evidence="1">
    <location>
        <begin position="89"/>
        <end position="109"/>
    </location>
</feature>
<dbReference type="Proteomes" id="UP001355056">
    <property type="component" value="Unassembled WGS sequence"/>
</dbReference>
<comment type="caution">
    <text evidence="2">The sequence shown here is derived from an EMBL/GenBank/DDBJ whole genome shotgun (WGS) entry which is preliminary data.</text>
</comment>
<keyword evidence="3" id="KW-1185">Reference proteome</keyword>
<organism evidence="2 3">
    <name type="scientific">Novilysobacter erysipheiresistens</name>
    <dbReference type="NCBI Taxonomy" id="1749332"/>
    <lineage>
        <taxon>Bacteria</taxon>
        <taxon>Pseudomonadati</taxon>
        <taxon>Pseudomonadota</taxon>
        <taxon>Gammaproteobacteria</taxon>
        <taxon>Lysobacterales</taxon>
        <taxon>Lysobacteraceae</taxon>
        <taxon>Novilysobacter</taxon>
    </lineage>
</organism>
<protein>
    <submittedName>
        <fullName evidence="2">Uncharacterized protein</fullName>
    </submittedName>
</protein>
<evidence type="ECO:0000256" key="1">
    <source>
        <dbReference type="SAM" id="Phobius"/>
    </source>
</evidence>
<dbReference type="EMBL" id="JAXGFP010000030">
    <property type="protein sequence ID" value="MEG3185263.1"/>
    <property type="molecule type" value="Genomic_DNA"/>
</dbReference>
<reference evidence="2 3" key="1">
    <citation type="journal article" date="2016" name="Int. J. Syst. Evol. Microbiol.">
        <title>Lysobacter erysipheiresistens sp. nov., an antagonist of powdery mildew, isolated from tobacco-cultivated soil.</title>
        <authorList>
            <person name="Xie B."/>
            <person name="Li T."/>
            <person name="Lin X."/>
            <person name="Wang C.J."/>
            <person name="Chen Y.J."/>
            <person name="Liu W.J."/>
            <person name="Zhao Z.W."/>
        </authorList>
    </citation>
    <scope>NUCLEOTIDE SEQUENCE [LARGE SCALE GENOMIC DNA]</scope>
    <source>
        <strain evidence="2 3">RS-LYSO-3</strain>
    </source>
</reference>
<keyword evidence="1" id="KW-0472">Membrane</keyword>